<dbReference type="InterPro" id="IPR048365">
    <property type="entry name" value="TNP-like_RNaseH_N"/>
</dbReference>
<evidence type="ECO:0008006" key="6">
    <source>
        <dbReference type="Google" id="ProtNLM"/>
    </source>
</evidence>
<feature type="domain" description="THAP9-like helix-turn-helix" evidence="1">
    <location>
        <begin position="13"/>
        <end position="74"/>
    </location>
</feature>
<name>A0AAN9TV38_9HEMI</name>
<dbReference type="InterPro" id="IPR048366">
    <property type="entry name" value="TNP-like_GBD"/>
</dbReference>
<sequence>MEFLKILGSDALIRQFFTENELDLVSLKKKKRVNWTATEVGKALGLRILSRRAYVFVREVMHYPLPGVSTLKRWAAKLNMRSGILEDVINVMHFKSRSFDMFEKLTVLSFDEMKVRECIEYDQLLDEVIGPKKKVQVVMARGLTGKWKQPVFVDFDQKMTKEILLNILEKLHLIGLLVVCCTSDCASENQTLYSSLGATYEKPYFKHPCNDFDIVCMHDLPHVLKLIRNWLLDKGLILNDCLVINRKPFQTLIDAAQTEVNACYKLQDRHLTRRKSERQNVRLAAELLSHTVATAIAHYNVCGDAEKSEKVASFIELINNFFDLFNVRTWNQSTPYKSPYGCDLYLQKQNELVKETKEVFFNLRSVGKPGLQIFQKVIIRATEALPKLYETVNTLCKELVSTKF</sequence>
<accession>A0AAN9TV38</accession>
<feature type="domain" description="Transposable element P transposase-like RNase H" evidence="2">
    <location>
        <begin position="82"/>
        <end position="197"/>
    </location>
</feature>
<evidence type="ECO:0000259" key="2">
    <source>
        <dbReference type="Pfam" id="PF21787"/>
    </source>
</evidence>
<dbReference type="Pfam" id="PF21788">
    <property type="entry name" value="TNP-like_GBD"/>
    <property type="match status" value="1"/>
</dbReference>
<evidence type="ECO:0000259" key="3">
    <source>
        <dbReference type="Pfam" id="PF21788"/>
    </source>
</evidence>
<evidence type="ECO:0000259" key="1">
    <source>
        <dbReference type="Pfam" id="PF12017"/>
    </source>
</evidence>
<protein>
    <recommendedName>
        <fullName evidence="6">Transposable element P transposase</fullName>
    </recommendedName>
</protein>
<proteinExistence type="predicted"/>
<dbReference type="Proteomes" id="UP001367676">
    <property type="component" value="Unassembled WGS sequence"/>
</dbReference>
<feature type="domain" description="Transposable element P transposase-like GTP-binding insertion" evidence="3">
    <location>
        <begin position="222"/>
        <end position="338"/>
    </location>
</feature>
<evidence type="ECO:0000313" key="4">
    <source>
        <dbReference type="EMBL" id="KAK7603325.1"/>
    </source>
</evidence>
<organism evidence="4 5">
    <name type="scientific">Parthenolecanium corni</name>
    <dbReference type="NCBI Taxonomy" id="536013"/>
    <lineage>
        <taxon>Eukaryota</taxon>
        <taxon>Metazoa</taxon>
        <taxon>Ecdysozoa</taxon>
        <taxon>Arthropoda</taxon>
        <taxon>Hexapoda</taxon>
        <taxon>Insecta</taxon>
        <taxon>Pterygota</taxon>
        <taxon>Neoptera</taxon>
        <taxon>Paraneoptera</taxon>
        <taxon>Hemiptera</taxon>
        <taxon>Sternorrhyncha</taxon>
        <taxon>Coccoidea</taxon>
        <taxon>Coccidae</taxon>
        <taxon>Parthenolecanium</taxon>
    </lineage>
</organism>
<dbReference type="Pfam" id="PF21787">
    <property type="entry name" value="TNP-like_RNaseH_N"/>
    <property type="match status" value="1"/>
</dbReference>
<gene>
    <name evidence="4" type="ORF">V9T40_003324</name>
</gene>
<dbReference type="InterPro" id="IPR021896">
    <property type="entry name" value="THAP9-like_HTH"/>
</dbReference>
<reference evidence="4 5" key="1">
    <citation type="submission" date="2024-03" db="EMBL/GenBank/DDBJ databases">
        <title>Adaptation during the transition from Ophiocordyceps entomopathogen to insect associate is accompanied by gene loss and intensified selection.</title>
        <authorList>
            <person name="Ward C.M."/>
            <person name="Onetto C.A."/>
            <person name="Borneman A.R."/>
        </authorList>
    </citation>
    <scope>NUCLEOTIDE SEQUENCE [LARGE SCALE GENOMIC DNA]</scope>
    <source>
        <strain evidence="4">AWRI1</strain>
        <tissue evidence="4">Single Adult Female</tissue>
    </source>
</reference>
<evidence type="ECO:0000313" key="5">
    <source>
        <dbReference type="Proteomes" id="UP001367676"/>
    </source>
</evidence>
<keyword evidence="5" id="KW-1185">Reference proteome</keyword>
<dbReference type="AlphaFoldDB" id="A0AAN9TV38"/>
<dbReference type="EMBL" id="JBBCAQ010000006">
    <property type="protein sequence ID" value="KAK7603325.1"/>
    <property type="molecule type" value="Genomic_DNA"/>
</dbReference>
<comment type="caution">
    <text evidence="4">The sequence shown here is derived from an EMBL/GenBank/DDBJ whole genome shotgun (WGS) entry which is preliminary data.</text>
</comment>
<dbReference type="Pfam" id="PF12017">
    <property type="entry name" value="Tnp_P_element"/>
    <property type="match status" value="1"/>
</dbReference>